<keyword evidence="1" id="KW-0472">Membrane</keyword>
<accession>A0A5M9JZ70</accession>
<sequence length="67" mass="7980">MVGRTTRLRWYPSMYNTFTRYLIFRHIGLGVMINMFVNSLCYLALLYVLILPMLIHLSLLQIMILVQ</sequence>
<evidence type="ECO:0000313" key="3">
    <source>
        <dbReference type="Proteomes" id="UP000322873"/>
    </source>
</evidence>
<keyword evidence="3" id="KW-1185">Reference proteome</keyword>
<comment type="caution">
    <text evidence="2">The sequence shown here is derived from an EMBL/GenBank/DDBJ whole genome shotgun (WGS) entry which is preliminary data.</text>
</comment>
<organism evidence="2 3">
    <name type="scientific">Monilinia fructicola</name>
    <name type="common">Brown rot fungus</name>
    <name type="synonym">Ciboria fructicola</name>
    <dbReference type="NCBI Taxonomy" id="38448"/>
    <lineage>
        <taxon>Eukaryota</taxon>
        <taxon>Fungi</taxon>
        <taxon>Dikarya</taxon>
        <taxon>Ascomycota</taxon>
        <taxon>Pezizomycotina</taxon>
        <taxon>Leotiomycetes</taxon>
        <taxon>Helotiales</taxon>
        <taxon>Sclerotiniaceae</taxon>
        <taxon>Monilinia</taxon>
    </lineage>
</organism>
<dbReference type="Proteomes" id="UP000322873">
    <property type="component" value="Unassembled WGS sequence"/>
</dbReference>
<dbReference type="AlphaFoldDB" id="A0A5M9JZ70"/>
<evidence type="ECO:0000256" key="1">
    <source>
        <dbReference type="SAM" id="Phobius"/>
    </source>
</evidence>
<feature type="transmembrane region" description="Helical" evidence="1">
    <location>
        <begin position="21"/>
        <end position="37"/>
    </location>
</feature>
<keyword evidence="1" id="KW-0812">Transmembrane</keyword>
<feature type="transmembrane region" description="Helical" evidence="1">
    <location>
        <begin position="43"/>
        <end position="66"/>
    </location>
</feature>
<protein>
    <submittedName>
        <fullName evidence="2">Uncharacterized protein</fullName>
    </submittedName>
</protein>
<evidence type="ECO:0000313" key="2">
    <source>
        <dbReference type="EMBL" id="KAA8574838.1"/>
    </source>
</evidence>
<reference evidence="2 3" key="1">
    <citation type="submission" date="2019-06" db="EMBL/GenBank/DDBJ databases">
        <title>Genome Sequence of the Brown Rot Fungal Pathogen Monilinia fructicola.</title>
        <authorList>
            <person name="De Miccolis Angelini R.M."/>
            <person name="Landi L."/>
            <person name="Abate D."/>
            <person name="Pollastro S."/>
            <person name="Romanazzi G."/>
            <person name="Faretra F."/>
        </authorList>
    </citation>
    <scope>NUCLEOTIDE SEQUENCE [LARGE SCALE GENOMIC DNA]</scope>
    <source>
        <strain evidence="2 3">Mfrc123</strain>
    </source>
</reference>
<keyword evidence="1" id="KW-1133">Transmembrane helix</keyword>
<gene>
    <name evidence="2" type="ORF">EYC84_004082</name>
</gene>
<proteinExistence type="predicted"/>
<dbReference type="EMBL" id="VICG01000002">
    <property type="protein sequence ID" value="KAA8574838.1"/>
    <property type="molecule type" value="Genomic_DNA"/>
</dbReference>
<name>A0A5M9JZ70_MONFR</name>